<evidence type="ECO:0000256" key="1">
    <source>
        <dbReference type="SAM" id="Phobius"/>
    </source>
</evidence>
<evidence type="ECO:0000313" key="2">
    <source>
        <dbReference type="EMBL" id="GGB29247.1"/>
    </source>
</evidence>
<reference evidence="2" key="2">
    <citation type="submission" date="2020-09" db="EMBL/GenBank/DDBJ databases">
        <authorList>
            <person name="Sun Q."/>
            <person name="Zhou Y."/>
        </authorList>
    </citation>
    <scope>NUCLEOTIDE SEQUENCE</scope>
    <source>
        <strain evidence="2">CGMCC 1.12827</strain>
    </source>
</reference>
<comment type="caution">
    <text evidence="2">The sequence shown here is derived from an EMBL/GenBank/DDBJ whole genome shotgun (WGS) entry which is preliminary data.</text>
</comment>
<feature type="transmembrane region" description="Helical" evidence="1">
    <location>
        <begin position="122"/>
        <end position="144"/>
    </location>
</feature>
<keyword evidence="1" id="KW-1133">Transmembrane helix</keyword>
<organism evidence="2 3">
    <name type="scientific">Gordonia jinhuaensis</name>
    <dbReference type="NCBI Taxonomy" id="1517702"/>
    <lineage>
        <taxon>Bacteria</taxon>
        <taxon>Bacillati</taxon>
        <taxon>Actinomycetota</taxon>
        <taxon>Actinomycetes</taxon>
        <taxon>Mycobacteriales</taxon>
        <taxon>Gordoniaceae</taxon>
        <taxon>Gordonia</taxon>
    </lineage>
</organism>
<reference evidence="2" key="1">
    <citation type="journal article" date="2014" name="Int. J. Syst. Evol. Microbiol.">
        <title>Complete genome sequence of Corynebacterium casei LMG S-19264T (=DSM 44701T), isolated from a smear-ripened cheese.</title>
        <authorList>
            <consortium name="US DOE Joint Genome Institute (JGI-PGF)"/>
            <person name="Walter F."/>
            <person name="Albersmeier A."/>
            <person name="Kalinowski J."/>
            <person name="Ruckert C."/>
        </authorList>
    </citation>
    <scope>NUCLEOTIDE SEQUENCE</scope>
    <source>
        <strain evidence="2">CGMCC 1.12827</strain>
    </source>
</reference>
<evidence type="ECO:0000313" key="3">
    <source>
        <dbReference type="Proteomes" id="UP000621454"/>
    </source>
</evidence>
<protein>
    <submittedName>
        <fullName evidence="2">Uncharacterized protein</fullName>
    </submittedName>
</protein>
<keyword evidence="1" id="KW-0812">Transmembrane</keyword>
<sequence length="210" mass="23380">MTFDPYDPLSTRGPEVWARYDNWRARRHEKIMARNAHRFTGLRNHRGIRLVLTIQWGVLALLLAASVTAFFTPLFWIAYAPLLVITIALMLLVRAITGSVGDAPVSALDELQLAQRNSARSIGYISVFSLMFIPYFVLIALTFRHSVPSQWVYGVAILQITLLAIAGCIPNTLTALWMGAAEPLNETEGLGDTAELDHTSEGFHATDIER</sequence>
<feature type="transmembrane region" description="Helical" evidence="1">
    <location>
        <begin position="77"/>
        <end position="101"/>
    </location>
</feature>
<accession>A0A916WTJ0</accession>
<feature type="transmembrane region" description="Helical" evidence="1">
    <location>
        <begin position="150"/>
        <end position="169"/>
    </location>
</feature>
<dbReference type="AlphaFoldDB" id="A0A916WTJ0"/>
<dbReference type="Proteomes" id="UP000621454">
    <property type="component" value="Unassembled WGS sequence"/>
</dbReference>
<dbReference type="RefSeq" id="WP_188586144.1">
    <property type="nucleotide sequence ID" value="NZ_BMGC01000009.1"/>
</dbReference>
<proteinExistence type="predicted"/>
<feature type="transmembrane region" description="Helical" evidence="1">
    <location>
        <begin position="48"/>
        <end position="71"/>
    </location>
</feature>
<gene>
    <name evidence="2" type="ORF">GCM10011489_16690</name>
</gene>
<dbReference type="EMBL" id="BMGC01000009">
    <property type="protein sequence ID" value="GGB29247.1"/>
    <property type="molecule type" value="Genomic_DNA"/>
</dbReference>
<keyword evidence="3" id="KW-1185">Reference proteome</keyword>
<keyword evidence="1" id="KW-0472">Membrane</keyword>
<name>A0A916WTJ0_9ACTN</name>